<accession>A0A3G2R8M1</accession>
<keyword evidence="9 13" id="KW-0472">Membrane</keyword>
<dbReference type="InterPro" id="IPR005864">
    <property type="entry name" value="ATP_synth_F0_bsu_bac"/>
</dbReference>
<keyword evidence="8 13" id="KW-0406">Ion transport</keyword>
<evidence type="ECO:0000256" key="2">
    <source>
        <dbReference type="ARBA" id="ARBA00022448"/>
    </source>
</evidence>
<sequence length="164" mass="19415">MLVNVYTMIFQLINVFILFYFLKRFLYKPLGDFLKKRREDLKSLFDEAERRKIEAEGLYKEYQAKIKNAHAEVRSIIEQAKQEAAALRQELIQKAKQEAESMTAQARGEIERQKSKAVSEVMEKAAELSVMIASKILEEKLSPEDHRKLIHRVIERMDERQWLQ</sequence>
<keyword evidence="15" id="KW-0175">Coiled coil</keyword>
<dbReference type="Proteomes" id="UP000280960">
    <property type="component" value="Chromosome"/>
</dbReference>
<keyword evidence="7 13" id="KW-1133">Transmembrane helix</keyword>
<dbReference type="NCBIfam" id="TIGR01144">
    <property type="entry name" value="ATP_synt_b"/>
    <property type="match status" value="1"/>
</dbReference>
<keyword evidence="5 13" id="KW-0812">Transmembrane</keyword>
<feature type="transmembrane region" description="Helical" evidence="13">
    <location>
        <begin position="6"/>
        <end position="27"/>
    </location>
</feature>
<keyword evidence="6 13" id="KW-0375">Hydrogen ion transport</keyword>
<dbReference type="HAMAP" id="MF_01398">
    <property type="entry name" value="ATP_synth_b_bprime"/>
    <property type="match status" value="1"/>
</dbReference>
<evidence type="ECO:0000313" key="16">
    <source>
        <dbReference type="EMBL" id="AYO31786.1"/>
    </source>
</evidence>
<evidence type="ECO:0000256" key="3">
    <source>
        <dbReference type="ARBA" id="ARBA00022475"/>
    </source>
</evidence>
<dbReference type="InterPro" id="IPR050059">
    <property type="entry name" value="ATP_synthase_B_chain"/>
</dbReference>
<dbReference type="KEGG" id="bacg:D2962_15310"/>
<dbReference type="GO" id="GO:0012505">
    <property type="term" value="C:endomembrane system"/>
    <property type="evidence" value="ECO:0007669"/>
    <property type="project" value="UniProtKB-SubCell"/>
</dbReference>
<evidence type="ECO:0000256" key="9">
    <source>
        <dbReference type="ARBA" id="ARBA00023136"/>
    </source>
</evidence>
<dbReference type="AlphaFoldDB" id="A0A3G2R8M1"/>
<evidence type="ECO:0000256" key="15">
    <source>
        <dbReference type="SAM" id="Coils"/>
    </source>
</evidence>
<comment type="subcellular location">
    <subcellularLocation>
        <location evidence="13">Cell membrane</location>
        <topology evidence="13">Single-pass membrane protein</topology>
    </subcellularLocation>
    <subcellularLocation>
        <location evidence="12">Endomembrane system</location>
        <topology evidence="12">Single-pass membrane protein</topology>
    </subcellularLocation>
</comment>
<evidence type="ECO:0000256" key="11">
    <source>
        <dbReference type="ARBA" id="ARBA00025198"/>
    </source>
</evidence>
<keyword evidence="10 13" id="KW-0066">ATP synthesis</keyword>
<evidence type="ECO:0000256" key="1">
    <source>
        <dbReference type="ARBA" id="ARBA00005513"/>
    </source>
</evidence>
<organism evidence="16 17">
    <name type="scientific">Biomaibacter acetigenes</name>
    <dbReference type="NCBI Taxonomy" id="2316383"/>
    <lineage>
        <taxon>Bacteria</taxon>
        <taxon>Bacillati</taxon>
        <taxon>Bacillota</taxon>
        <taxon>Clostridia</taxon>
        <taxon>Thermosediminibacterales</taxon>
        <taxon>Tepidanaerobacteraceae</taxon>
        <taxon>Biomaibacter</taxon>
    </lineage>
</organism>
<comment type="function">
    <text evidence="13">Component of the F(0) channel, it forms part of the peripheral stalk, linking F(1) to F(0).</text>
</comment>
<comment type="subunit">
    <text evidence="13">F-type ATPases have 2 components, F(1) - the catalytic core - and F(0) - the membrane proton channel. F(1) has five subunits: alpha(3), beta(3), gamma(1), delta(1), epsilon(1). F(0) has three main subunits: a(1), b(2) and c(10-14). The alpha and beta chains form an alternating ring which encloses part of the gamma chain. F(1) is attached to F(0) by a central stalk formed by the gamma and epsilon chains, while a peripheral stalk is formed by the delta and b chains.</text>
</comment>
<dbReference type="GO" id="GO:0016787">
    <property type="term" value="F:hydrolase activity"/>
    <property type="evidence" value="ECO:0007669"/>
    <property type="project" value="UniProtKB-KW"/>
</dbReference>
<evidence type="ECO:0000256" key="8">
    <source>
        <dbReference type="ARBA" id="ARBA00023065"/>
    </source>
</evidence>
<evidence type="ECO:0000256" key="14">
    <source>
        <dbReference type="RuleBase" id="RU003848"/>
    </source>
</evidence>
<proteinExistence type="inferred from homology"/>
<dbReference type="EMBL" id="CP033169">
    <property type="protein sequence ID" value="AYO31786.1"/>
    <property type="molecule type" value="Genomic_DNA"/>
</dbReference>
<dbReference type="SUPFAM" id="SSF81573">
    <property type="entry name" value="F1F0 ATP synthase subunit B, membrane domain"/>
    <property type="match status" value="1"/>
</dbReference>
<dbReference type="RefSeq" id="WP_120767255.1">
    <property type="nucleotide sequence ID" value="NZ_CP033169.1"/>
</dbReference>
<dbReference type="GO" id="GO:0045259">
    <property type="term" value="C:proton-transporting ATP synthase complex"/>
    <property type="evidence" value="ECO:0007669"/>
    <property type="project" value="UniProtKB-KW"/>
</dbReference>
<keyword evidence="2 13" id="KW-0813">Transport</keyword>
<protein>
    <recommendedName>
        <fullName evidence="13">ATP synthase subunit b</fullName>
    </recommendedName>
    <alternativeName>
        <fullName evidence="13">ATP synthase F(0) sector subunit b</fullName>
    </alternativeName>
    <alternativeName>
        <fullName evidence="13">ATPase subunit I</fullName>
    </alternativeName>
    <alternativeName>
        <fullName evidence="13">F-type ATPase subunit b</fullName>
        <shortName evidence="13">F-ATPase subunit b</shortName>
    </alternativeName>
</protein>
<evidence type="ECO:0000256" key="5">
    <source>
        <dbReference type="ARBA" id="ARBA00022692"/>
    </source>
</evidence>
<comment type="function">
    <text evidence="11 13">F(1)F(0) ATP synthase produces ATP from ADP in the presence of a proton or sodium gradient. F-type ATPases consist of two structural domains, F(1) containing the extramembraneous catalytic core and F(0) containing the membrane proton channel, linked together by a central stalk and a peripheral stalk. During catalysis, ATP synthesis in the catalytic domain of F(1) is coupled via a rotary mechanism of the central stalk subunits to proton translocation.</text>
</comment>
<evidence type="ECO:0000256" key="13">
    <source>
        <dbReference type="HAMAP-Rule" id="MF_01398"/>
    </source>
</evidence>
<name>A0A3G2R8M1_9FIRM</name>
<comment type="similarity">
    <text evidence="1 13 14">Belongs to the ATPase B chain family.</text>
</comment>
<keyword evidence="17" id="KW-1185">Reference proteome</keyword>
<evidence type="ECO:0000256" key="6">
    <source>
        <dbReference type="ARBA" id="ARBA00022781"/>
    </source>
</evidence>
<keyword evidence="4 13" id="KW-0138">CF(0)</keyword>
<keyword evidence="16" id="KW-0378">Hydrolase</keyword>
<evidence type="ECO:0000256" key="7">
    <source>
        <dbReference type="ARBA" id="ARBA00022989"/>
    </source>
</evidence>
<dbReference type="CDD" id="cd06503">
    <property type="entry name" value="ATP-synt_Fo_b"/>
    <property type="match status" value="1"/>
</dbReference>
<reference evidence="16 17" key="1">
    <citation type="submission" date="2018-10" db="EMBL/GenBank/DDBJ databases">
        <authorList>
            <person name="Zhang X."/>
        </authorList>
    </citation>
    <scope>NUCLEOTIDE SEQUENCE [LARGE SCALE GENOMIC DNA]</scope>
    <source>
        <strain evidence="16 17">SK-G1</strain>
    </source>
</reference>
<evidence type="ECO:0000256" key="10">
    <source>
        <dbReference type="ARBA" id="ARBA00023310"/>
    </source>
</evidence>
<gene>
    <name evidence="13 16" type="primary">atpF</name>
    <name evidence="16" type="ORF">D2962_15310</name>
</gene>
<evidence type="ECO:0000313" key="17">
    <source>
        <dbReference type="Proteomes" id="UP000280960"/>
    </source>
</evidence>
<dbReference type="GO" id="GO:0046961">
    <property type="term" value="F:proton-transporting ATPase activity, rotational mechanism"/>
    <property type="evidence" value="ECO:0007669"/>
    <property type="project" value="TreeGrafter"/>
</dbReference>
<dbReference type="PANTHER" id="PTHR33445">
    <property type="entry name" value="ATP SYNTHASE SUBUNIT B', CHLOROPLASTIC"/>
    <property type="match status" value="1"/>
</dbReference>
<dbReference type="Gene3D" id="1.20.5.620">
    <property type="entry name" value="F1F0 ATP synthase subunit B, membrane domain"/>
    <property type="match status" value="1"/>
</dbReference>
<dbReference type="Pfam" id="PF00430">
    <property type="entry name" value="ATP-synt_B"/>
    <property type="match status" value="1"/>
</dbReference>
<dbReference type="GO" id="GO:0005886">
    <property type="term" value="C:plasma membrane"/>
    <property type="evidence" value="ECO:0007669"/>
    <property type="project" value="UniProtKB-SubCell"/>
</dbReference>
<feature type="coiled-coil region" evidence="15">
    <location>
        <begin position="31"/>
        <end position="116"/>
    </location>
</feature>
<dbReference type="InterPro" id="IPR028987">
    <property type="entry name" value="ATP_synth_B-like_membr_sf"/>
</dbReference>
<evidence type="ECO:0000256" key="12">
    <source>
        <dbReference type="ARBA" id="ARBA00037847"/>
    </source>
</evidence>
<dbReference type="PANTHER" id="PTHR33445:SF1">
    <property type="entry name" value="ATP SYNTHASE SUBUNIT B"/>
    <property type="match status" value="1"/>
</dbReference>
<keyword evidence="3 13" id="KW-1003">Cell membrane</keyword>
<dbReference type="GO" id="GO:0046933">
    <property type="term" value="F:proton-transporting ATP synthase activity, rotational mechanism"/>
    <property type="evidence" value="ECO:0007669"/>
    <property type="project" value="UniProtKB-UniRule"/>
</dbReference>
<dbReference type="InterPro" id="IPR002146">
    <property type="entry name" value="ATP_synth_b/b'su_bac/chlpt"/>
</dbReference>
<evidence type="ECO:0000256" key="4">
    <source>
        <dbReference type="ARBA" id="ARBA00022547"/>
    </source>
</evidence>